<evidence type="ECO:0000256" key="1">
    <source>
        <dbReference type="PROSITE-ProRule" id="PRU00339"/>
    </source>
</evidence>
<dbReference type="Gene3D" id="1.20.58.2200">
    <property type="match status" value="1"/>
</dbReference>
<dbReference type="SMART" id="SM00028">
    <property type="entry name" value="TPR"/>
    <property type="match status" value="1"/>
</dbReference>
<organism evidence="5 6">
    <name type="scientific">Halioxenophilus aromaticivorans</name>
    <dbReference type="NCBI Taxonomy" id="1306992"/>
    <lineage>
        <taxon>Bacteria</taxon>
        <taxon>Pseudomonadati</taxon>
        <taxon>Pseudomonadota</taxon>
        <taxon>Gammaproteobacteria</taxon>
        <taxon>Alteromonadales</taxon>
        <taxon>Alteromonadaceae</taxon>
        <taxon>Halioxenophilus</taxon>
    </lineage>
</organism>
<feature type="region of interest" description="Disordered" evidence="3">
    <location>
        <begin position="444"/>
        <end position="472"/>
    </location>
</feature>
<keyword evidence="6" id="KW-1185">Reference proteome</keyword>
<feature type="compositionally biased region" description="Polar residues" evidence="3">
    <location>
        <begin position="463"/>
        <end position="472"/>
    </location>
</feature>
<protein>
    <recommendedName>
        <fullName evidence="4">LysM domain-containing protein</fullName>
    </recommendedName>
</protein>
<dbReference type="PROSITE" id="PS51782">
    <property type="entry name" value="LYSM"/>
    <property type="match status" value="1"/>
</dbReference>
<feature type="region of interest" description="Disordered" evidence="3">
    <location>
        <begin position="373"/>
        <end position="393"/>
    </location>
</feature>
<feature type="compositionally biased region" description="Low complexity" evidence="3">
    <location>
        <begin position="272"/>
        <end position="290"/>
    </location>
</feature>
<name>A0AAV3U7J6_9ALTE</name>
<dbReference type="Proteomes" id="UP001409585">
    <property type="component" value="Unassembled WGS sequence"/>
</dbReference>
<dbReference type="Pfam" id="PF25800">
    <property type="entry name" value="FimV_N"/>
    <property type="match status" value="1"/>
</dbReference>
<dbReference type="Pfam" id="PF14559">
    <property type="entry name" value="TPR_19"/>
    <property type="match status" value="1"/>
</dbReference>
<keyword evidence="1" id="KW-0802">TPR repeat</keyword>
<dbReference type="InterPro" id="IPR036779">
    <property type="entry name" value="LysM_dom_sf"/>
</dbReference>
<feature type="region of interest" description="Disordered" evidence="3">
    <location>
        <begin position="1285"/>
        <end position="1304"/>
    </location>
</feature>
<feature type="region of interest" description="Disordered" evidence="3">
    <location>
        <begin position="141"/>
        <end position="185"/>
    </location>
</feature>
<reference evidence="6" key="1">
    <citation type="journal article" date="2019" name="Int. J. Syst. Evol. Microbiol.">
        <title>The Global Catalogue of Microorganisms (GCM) 10K type strain sequencing project: providing services to taxonomists for standard genome sequencing and annotation.</title>
        <authorList>
            <consortium name="The Broad Institute Genomics Platform"/>
            <consortium name="The Broad Institute Genome Sequencing Center for Infectious Disease"/>
            <person name="Wu L."/>
            <person name="Ma J."/>
        </authorList>
    </citation>
    <scope>NUCLEOTIDE SEQUENCE [LARGE SCALE GENOMIC DNA]</scope>
    <source>
        <strain evidence="6">JCM 19134</strain>
    </source>
</reference>
<evidence type="ECO:0000256" key="2">
    <source>
        <dbReference type="SAM" id="Coils"/>
    </source>
</evidence>
<sequence>MRLRKLVLMISAAGLVLSGKVSALGLGEINLKSALNEPLDAEIRLLQVRDLSEEEILVGLASNADFERVGVDKSLFLTGMKFSVDLDAANGPIIRITTNSPVREPFLNFLVESQWPSGRILREYTLLMDLPTFSAQAPSQVNAPAPAVEPASAPATTTPVQQTPVVRTRPASPAPAPNNAGQSYGPVSANDTLWDIALKVRPNSGFSAQQTMIAIQRLNPDAFINNNINLLRQGQVLRIPTAAQINELNFNQAVSEVAFQNDQWDTRNSNKATLTTETQPTTASTQQSTEGRISLGVANTDASSSETSSGTGADNDSAEALQNELGGAMEELDTAKRENSELRSRIAELESQIDTMERLVEVSSAELRALQVTSNQRQEAANEQAPETSDLESLGNEVAAAVGDEQSADNEAVVNDAVTAAIDNSVEEAQAEPAELPVATELPAATEPESQPEEAAAKPDSRTVVTTSATSNKQPGLLDTIMDNIVLIAAVLIALLVALYVLIRKLFGNKEEELEDTFNPFEDEPTAADEPVEPTVTSFDEKIEEFTEDDIELDIDEPLADEAFADSPVANELAAEDVAEPRPVPAETTPVVPEEIIAEADIYIAYGKYDQAEEMLQKALEVDPDNNAARLKLLEVHADAKNLESFDKTLADLHRSGDSSAVEQGNNLRASFQNAAPFALGAAAVAGVASALTNSLKPDVTQELDDDDITHRDLSQEFAELDDLSHPEEPTDTFDEFDFDLDPEFDLDAEDASEAIVSEDRASENIAVDDISDKGTASEETLIEPSNTDVIPVIDIADEVGSDDETKMNLAEEFAGIEELAEQPSSIISDDSDDSTLSVFDDEPDETDVTIQRELSEVEKDTLGQTETETETESEEPAASASLLTPVAEQDDSIDDELTALSADLTVDAEGSDDSLLSANDFDMELELDEDQLGASLDLEIDGDEIGTDEITSLIADADLIEEDSQTELSDIAPSALASGLELDNGLDATESLDLDSTDIEPAIDEAPLDIQISDASDIDTSLDGELTQDFAPESDGLASNVESLEFDDGLELNLSSDDFDESGLDLIDGELEAAGNKYDNLESIDDGFDDVDLELDINDLENEFPDPSLIDVTESAVNDAPQEDLNTLAADVDETDLEFDGDQIATFTSFDASDDTITNLSVEQDASDILEDDDLTALDEEMDALASDVSLDELPTAASPEEAVELAEESFGSDDDMFAEVLASTEQNIDDLQDDDGFDTTDFDDSLDFLADTDESDTKLDLARAYIDMGDGDGARDILSEVITDGNDQQKEEAKTLLDKIPG</sequence>
<dbReference type="InterPro" id="IPR020011">
    <property type="entry name" value="FimV_C"/>
</dbReference>
<keyword evidence="2" id="KW-0175">Coiled coil</keyword>
<dbReference type="InterPro" id="IPR011990">
    <property type="entry name" value="TPR-like_helical_dom_sf"/>
</dbReference>
<dbReference type="InterPro" id="IPR018392">
    <property type="entry name" value="LysM"/>
</dbReference>
<dbReference type="PROSITE" id="PS50005">
    <property type="entry name" value="TPR"/>
    <property type="match status" value="1"/>
</dbReference>
<dbReference type="InterPro" id="IPR057840">
    <property type="entry name" value="FimV_N"/>
</dbReference>
<feature type="compositionally biased region" description="Polar residues" evidence="3">
    <location>
        <begin position="373"/>
        <end position="387"/>
    </location>
</feature>
<dbReference type="CDD" id="cd00118">
    <property type="entry name" value="LysM"/>
    <property type="match status" value="1"/>
</dbReference>
<feature type="compositionally biased region" description="Basic and acidic residues" evidence="3">
    <location>
        <begin position="1289"/>
        <end position="1304"/>
    </location>
</feature>
<proteinExistence type="predicted"/>
<dbReference type="PROSITE" id="PS50293">
    <property type="entry name" value="TPR_REGION"/>
    <property type="match status" value="1"/>
</dbReference>
<dbReference type="RefSeq" id="WP_345426680.1">
    <property type="nucleotide sequence ID" value="NZ_AP031496.1"/>
</dbReference>
<dbReference type="InterPro" id="IPR019734">
    <property type="entry name" value="TPR_rpt"/>
</dbReference>
<dbReference type="EMBL" id="BAABLX010000072">
    <property type="protein sequence ID" value="GAA4956170.1"/>
    <property type="molecule type" value="Genomic_DNA"/>
</dbReference>
<feature type="repeat" description="TPR" evidence="1">
    <location>
        <begin position="593"/>
        <end position="626"/>
    </location>
</feature>
<dbReference type="Gene3D" id="1.25.40.10">
    <property type="entry name" value="Tetratricopeptide repeat domain"/>
    <property type="match status" value="1"/>
</dbReference>
<evidence type="ECO:0000259" key="4">
    <source>
        <dbReference type="PROSITE" id="PS51782"/>
    </source>
</evidence>
<feature type="region of interest" description="Disordered" evidence="3">
    <location>
        <begin position="271"/>
        <end position="292"/>
    </location>
</feature>
<dbReference type="InterPro" id="IPR038440">
    <property type="entry name" value="FimV_C_sf"/>
</dbReference>
<dbReference type="NCBIfam" id="TIGR03504">
    <property type="entry name" value="FimV_Cterm"/>
    <property type="match status" value="1"/>
</dbReference>
<dbReference type="NCBIfam" id="TIGR03505">
    <property type="entry name" value="FimV_core"/>
    <property type="match status" value="1"/>
</dbReference>
<feature type="region of interest" description="Disordered" evidence="3">
    <location>
        <begin position="821"/>
        <end position="895"/>
    </location>
</feature>
<dbReference type="Gene3D" id="3.10.350.10">
    <property type="entry name" value="LysM domain"/>
    <property type="match status" value="1"/>
</dbReference>
<evidence type="ECO:0000256" key="3">
    <source>
        <dbReference type="SAM" id="MobiDB-lite"/>
    </source>
</evidence>
<feature type="compositionally biased region" description="Low complexity" evidence="3">
    <location>
        <begin position="141"/>
        <end position="171"/>
    </location>
</feature>
<dbReference type="InterPro" id="IPR020012">
    <property type="entry name" value="LysM_FimV"/>
</dbReference>
<feature type="compositionally biased region" description="Low complexity" evidence="3">
    <location>
        <begin position="301"/>
        <end position="314"/>
    </location>
</feature>
<comment type="caution">
    <text evidence="5">The sequence shown here is derived from an EMBL/GenBank/DDBJ whole genome shotgun (WGS) entry which is preliminary data.</text>
</comment>
<accession>A0AAV3U7J6</accession>
<feature type="domain" description="LysM" evidence="4">
    <location>
        <begin position="183"/>
        <end position="239"/>
    </location>
</feature>
<evidence type="ECO:0000313" key="6">
    <source>
        <dbReference type="Proteomes" id="UP001409585"/>
    </source>
</evidence>
<dbReference type="SUPFAM" id="SSF48452">
    <property type="entry name" value="TPR-like"/>
    <property type="match status" value="1"/>
</dbReference>
<feature type="compositionally biased region" description="Acidic residues" evidence="3">
    <location>
        <begin position="830"/>
        <end position="848"/>
    </location>
</feature>
<feature type="region of interest" description="Disordered" evidence="3">
    <location>
        <begin position="298"/>
        <end position="317"/>
    </location>
</feature>
<feature type="coiled-coil region" evidence="2">
    <location>
        <begin position="318"/>
        <end position="366"/>
    </location>
</feature>
<gene>
    <name evidence="5" type="ORF">GCM10025791_40520</name>
</gene>
<evidence type="ECO:0000313" key="5">
    <source>
        <dbReference type="EMBL" id="GAA4956170.1"/>
    </source>
</evidence>